<dbReference type="GeneID" id="71854755"/>
<accession>A0ABD5NXD8</accession>
<evidence type="ECO:0000256" key="1">
    <source>
        <dbReference type="SAM" id="Coils"/>
    </source>
</evidence>
<feature type="coiled-coil region" evidence="1">
    <location>
        <begin position="9"/>
        <end position="47"/>
    </location>
</feature>
<dbReference type="RefSeq" id="WP_246966994.1">
    <property type="nucleotide sequence ID" value="NZ_CP095397.1"/>
</dbReference>
<dbReference type="AlphaFoldDB" id="A0ABD5NXD8"/>
<reference evidence="2 3" key="1">
    <citation type="journal article" date="2014" name="Int. J. Syst. Evol. Microbiol.">
        <title>Complete genome sequence of Corynebacterium casei LMG S-19264T (=DSM 44701T), isolated from a smear-ripened cheese.</title>
        <authorList>
            <consortium name="US DOE Joint Genome Institute (JGI-PGF)"/>
            <person name="Walter F."/>
            <person name="Albersmeier A."/>
            <person name="Kalinowski J."/>
            <person name="Ruckert C."/>
        </authorList>
    </citation>
    <scope>NUCLEOTIDE SEQUENCE [LARGE SCALE GENOMIC DNA]</scope>
    <source>
        <strain evidence="2 3">IBRC-M 10912</strain>
    </source>
</reference>
<dbReference type="Proteomes" id="UP001595821">
    <property type="component" value="Unassembled WGS sequence"/>
</dbReference>
<evidence type="ECO:0000313" key="2">
    <source>
        <dbReference type="EMBL" id="MFC4246465.1"/>
    </source>
</evidence>
<comment type="caution">
    <text evidence="2">The sequence shown here is derived from an EMBL/GenBank/DDBJ whole genome shotgun (WGS) entry which is preliminary data.</text>
</comment>
<evidence type="ECO:0000313" key="3">
    <source>
        <dbReference type="Proteomes" id="UP001595821"/>
    </source>
</evidence>
<keyword evidence="1" id="KW-0175">Coiled coil</keyword>
<dbReference type="EMBL" id="JBHSDJ010000013">
    <property type="protein sequence ID" value="MFC4246465.1"/>
    <property type="molecule type" value="Genomic_DNA"/>
</dbReference>
<protein>
    <submittedName>
        <fullName evidence="2">Uncharacterized protein</fullName>
    </submittedName>
</protein>
<sequence length="86" mass="9527">MSSSSPPSKSELNERLARLEEKLDHQSEILERLEGDLEDDLEDLEDDLAGVKPRTDRLWLIYKGGKWISALLVGSGLVGTAVSSLF</sequence>
<proteinExistence type="predicted"/>
<organism evidence="2 3">
    <name type="scientific">Natribaculum luteum</name>
    <dbReference type="NCBI Taxonomy" id="1586232"/>
    <lineage>
        <taxon>Archaea</taxon>
        <taxon>Methanobacteriati</taxon>
        <taxon>Methanobacteriota</taxon>
        <taxon>Stenosarchaea group</taxon>
        <taxon>Halobacteria</taxon>
        <taxon>Halobacteriales</taxon>
        <taxon>Natrialbaceae</taxon>
        <taxon>Natribaculum</taxon>
    </lineage>
</organism>
<name>A0ABD5NXD8_9EURY</name>
<gene>
    <name evidence="2" type="ORF">ACFOZ7_05570</name>
</gene>